<evidence type="ECO:0000256" key="12">
    <source>
        <dbReference type="PIRSR" id="PIRSR038928-1"/>
    </source>
</evidence>
<dbReference type="PANTHER" id="PTHR11465:SF61">
    <property type="entry name" value="CATALASE"/>
    <property type="match status" value="1"/>
</dbReference>
<dbReference type="Proteomes" id="UP000199399">
    <property type="component" value="Unassembled WGS sequence"/>
</dbReference>
<protein>
    <recommendedName>
        <fullName evidence="4">catalase</fullName>
        <ecNumber evidence="4">1.11.1.6</ecNumber>
    </recommendedName>
</protein>
<dbReference type="InterPro" id="IPR020835">
    <property type="entry name" value="Catalase_sf"/>
</dbReference>
<dbReference type="SMART" id="SM01060">
    <property type="entry name" value="Catalase"/>
    <property type="match status" value="1"/>
</dbReference>
<dbReference type="PROSITE" id="PS00437">
    <property type="entry name" value="CATALASE_1"/>
    <property type="match status" value="1"/>
</dbReference>
<dbReference type="PANTHER" id="PTHR11465">
    <property type="entry name" value="CATALASE"/>
    <property type="match status" value="1"/>
</dbReference>
<dbReference type="OrthoDB" id="9761719at2"/>
<reference evidence="17" key="1">
    <citation type="submission" date="2016-10" db="EMBL/GenBank/DDBJ databases">
        <authorList>
            <person name="Varghese N."/>
            <person name="Submissions S."/>
        </authorList>
    </citation>
    <scope>NUCLEOTIDE SEQUENCE [LARGE SCALE GENOMIC DNA]</scope>
    <source>
        <strain evidence="17">DSM 16477</strain>
    </source>
</reference>
<comment type="catalytic activity">
    <reaction evidence="11">
        <text>2 H2O2 = O2 + 2 H2O</text>
        <dbReference type="Rhea" id="RHEA:20309"/>
        <dbReference type="ChEBI" id="CHEBI:15377"/>
        <dbReference type="ChEBI" id="CHEBI:15379"/>
        <dbReference type="ChEBI" id="CHEBI:16240"/>
        <dbReference type="EC" id="1.11.1.6"/>
    </reaction>
</comment>
<accession>A0A1G7SC45</accession>
<dbReference type="GO" id="GO:0005737">
    <property type="term" value="C:cytoplasm"/>
    <property type="evidence" value="ECO:0007669"/>
    <property type="project" value="TreeGrafter"/>
</dbReference>
<keyword evidence="5" id="KW-0575">Peroxidase</keyword>
<dbReference type="SUPFAM" id="SSF56634">
    <property type="entry name" value="Heme-dependent catalase-like"/>
    <property type="match status" value="1"/>
</dbReference>
<organism evidence="16 17">
    <name type="scientific">Sulfitobacter delicatus</name>
    <dbReference type="NCBI Taxonomy" id="218672"/>
    <lineage>
        <taxon>Bacteria</taxon>
        <taxon>Pseudomonadati</taxon>
        <taxon>Pseudomonadota</taxon>
        <taxon>Alphaproteobacteria</taxon>
        <taxon>Rhodobacterales</taxon>
        <taxon>Roseobacteraceae</taxon>
        <taxon>Sulfitobacter</taxon>
    </lineage>
</organism>
<comment type="similarity">
    <text evidence="3">Belongs to the catalase family.</text>
</comment>
<dbReference type="PROSITE" id="PS51402">
    <property type="entry name" value="CATALASE_3"/>
    <property type="match status" value="1"/>
</dbReference>
<dbReference type="PIRSF" id="PIRSF038928">
    <property type="entry name" value="Catalase_clade1-3"/>
    <property type="match status" value="1"/>
</dbReference>
<keyword evidence="10" id="KW-0376">Hydrogen peroxide</keyword>
<feature type="binding site" description="axial binding residue" evidence="13">
    <location>
        <position position="336"/>
    </location>
    <ligand>
        <name>heme</name>
        <dbReference type="ChEBI" id="CHEBI:30413"/>
    </ligand>
    <ligandPart>
        <name>Fe</name>
        <dbReference type="ChEBI" id="CHEBI:18248"/>
    </ligandPart>
</feature>
<evidence type="ECO:0000256" key="9">
    <source>
        <dbReference type="ARBA" id="ARBA00023004"/>
    </source>
</evidence>
<feature type="compositionally biased region" description="Polar residues" evidence="14">
    <location>
        <begin position="1"/>
        <end position="22"/>
    </location>
</feature>
<feature type="active site" evidence="12">
    <location>
        <position position="126"/>
    </location>
</feature>
<dbReference type="GO" id="GO:0042744">
    <property type="term" value="P:hydrogen peroxide catabolic process"/>
    <property type="evidence" value="ECO:0007669"/>
    <property type="project" value="UniProtKB-KW"/>
</dbReference>
<proteinExistence type="inferred from homology"/>
<keyword evidence="17" id="KW-1185">Reference proteome</keyword>
<dbReference type="InterPro" id="IPR024711">
    <property type="entry name" value="Catalase_clade1/3"/>
</dbReference>
<feature type="domain" description="Catalase core" evidence="15">
    <location>
        <begin position="6"/>
        <end position="393"/>
    </location>
</feature>
<keyword evidence="7 13" id="KW-0479">Metal-binding</keyword>
<gene>
    <name evidence="16" type="ORF">SAMN04489759_105137</name>
</gene>
<dbReference type="STRING" id="218672.SAMN04489759_105137"/>
<evidence type="ECO:0000256" key="2">
    <source>
        <dbReference type="ARBA" id="ARBA00002974"/>
    </source>
</evidence>
<evidence type="ECO:0000256" key="6">
    <source>
        <dbReference type="ARBA" id="ARBA00022617"/>
    </source>
</evidence>
<dbReference type="FunFam" id="2.40.180.10:FF:000001">
    <property type="entry name" value="Catalase"/>
    <property type="match status" value="1"/>
</dbReference>
<dbReference type="EMBL" id="FNBP01000005">
    <property type="protein sequence ID" value="SDG20009.1"/>
    <property type="molecule type" value="Genomic_DNA"/>
</dbReference>
<dbReference type="CDD" id="cd08156">
    <property type="entry name" value="catalase_clade_3"/>
    <property type="match status" value="1"/>
</dbReference>
<feature type="active site" evidence="12">
    <location>
        <position position="53"/>
    </location>
</feature>
<dbReference type="EC" id="1.11.1.6" evidence="4"/>
<dbReference type="GO" id="GO:0046872">
    <property type="term" value="F:metal ion binding"/>
    <property type="evidence" value="ECO:0007669"/>
    <property type="project" value="UniProtKB-KW"/>
</dbReference>
<dbReference type="InterPro" id="IPR011614">
    <property type="entry name" value="Catalase_core"/>
</dbReference>
<evidence type="ECO:0000256" key="4">
    <source>
        <dbReference type="ARBA" id="ARBA00012314"/>
    </source>
</evidence>
<dbReference type="PRINTS" id="PR00067">
    <property type="entry name" value="CATALASE"/>
</dbReference>
<evidence type="ECO:0000256" key="3">
    <source>
        <dbReference type="ARBA" id="ARBA00005329"/>
    </source>
</evidence>
<name>A0A1G7SC45_9RHOB</name>
<dbReference type="InterPro" id="IPR018028">
    <property type="entry name" value="Catalase"/>
</dbReference>
<keyword evidence="8" id="KW-0560">Oxidoreductase</keyword>
<dbReference type="Pfam" id="PF00199">
    <property type="entry name" value="Catalase"/>
    <property type="match status" value="1"/>
</dbReference>
<dbReference type="AlphaFoldDB" id="A0A1G7SC45"/>
<evidence type="ECO:0000256" key="8">
    <source>
        <dbReference type="ARBA" id="ARBA00023002"/>
    </source>
</evidence>
<dbReference type="Pfam" id="PF06628">
    <property type="entry name" value="Catalase-rel"/>
    <property type="match status" value="1"/>
</dbReference>
<dbReference type="Gene3D" id="2.40.180.10">
    <property type="entry name" value="Catalase core domain"/>
    <property type="match status" value="1"/>
</dbReference>
<evidence type="ECO:0000256" key="7">
    <source>
        <dbReference type="ARBA" id="ARBA00022723"/>
    </source>
</evidence>
<dbReference type="GO" id="GO:0004096">
    <property type="term" value="F:catalase activity"/>
    <property type="evidence" value="ECO:0007669"/>
    <property type="project" value="UniProtKB-EC"/>
</dbReference>
<dbReference type="RefSeq" id="WP_093742200.1">
    <property type="nucleotide sequence ID" value="NZ_FNBP01000005.1"/>
</dbReference>
<evidence type="ECO:0000256" key="13">
    <source>
        <dbReference type="PIRSR" id="PIRSR038928-2"/>
    </source>
</evidence>
<dbReference type="GO" id="GO:0042542">
    <property type="term" value="P:response to hydrogen peroxide"/>
    <property type="evidence" value="ECO:0007669"/>
    <property type="project" value="TreeGrafter"/>
</dbReference>
<comment type="function">
    <text evidence="2">Decomposes hydrogen peroxide into water and oxygen; serves to protect cells from the toxic effects of hydrogen peroxide.</text>
</comment>
<dbReference type="InterPro" id="IPR040333">
    <property type="entry name" value="Catalase_3"/>
</dbReference>
<evidence type="ECO:0000313" key="16">
    <source>
        <dbReference type="EMBL" id="SDG20009.1"/>
    </source>
</evidence>
<dbReference type="InterPro" id="IPR010582">
    <property type="entry name" value="Catalase_immune_responsive"/>
</dbReference>
<evidence type="ECO:0000256" key="14">
    <source>
        <dbReference type="SAM" id="MobiDB-lite"/>
    </source>
</evidence>
<keyword evidence="9 13" id="KW-0408">Iron</keyword>
<feature type="region of interest" description="Disordered" evidence="14">
    <location>
        <begin position="1"/>
        <end position="25"/>
    </location>
</feature>
<keyword evidence="6 13" id="KW-0349">Heme</keyword>
<evidence type="ECO:0000256" key="5">
    <source>
        <dbReference type="ARBA" id="ARBA00022559"/>
    </source>
</evidence>
<sequence>MSKRLTTTAGAPMPTNDTSKTAGSRGPILLDDYQLIEKLAHQNRERIPERAVHAKGWGAEGTFTVTHDISEYSCAAIFSQVGKTCEILSRWSTVAGELGAADSERDVRGFSVKFYTEEGNWDVVGNNTPIFFVRDAYKFPDFIRTQKRHPRTNLRSPEAMFDFWAAQPESVHQVTILMSDRGIPVNPMHMHGYGSHTYSMWNAKGERHWVKFHFRCQQEIRNRSNEEAEELIGSTRENFQEDLFNAIEGGDYPKWELNIQVMPEEEAETCGFNPFDLTKVWPHGDYPLIPVGMLEFNRNPDNYFQSIENAAYSPSNKIPGIGFSPDKMLQARVFSYADAHRYRLGTHYEALPANAPKAAPMHHYHKDGTMRFFPQQTGHPDAYYEPNQYEESARPDPSVMEPPLRISGDADRYVQEESDADYIQPRKLYLEVFDQGQRDRLHANMAGAMAPCSQSVKERWYAVLEKVHPDYAAGVRAACEKDEVAISVTDETPTKVAE</sequence>
<evidence type="ECO:0000256" key="1">
    <source>
        <dbReference type="ARBA" id="ARBA00001971"/>
    </source>
</evidence>
<evidence type="ECO:0000256" key="11">
    <source>
        <dbReference type="ARBA" id="ARBA00049254"/>
    </source>
</evidence>
<dbReference type="InterPro" id="IPR002226">
    <property type="entry name" value="Catalase_haem_BS"/>
</dbReference>
<comment type="cofactor">
    <cofactor evidence="1 13">
        <name>heme</name>
        <dbReference type="ChEBI" id="CHEBI:30413"/>
    </cofactor>
</comment>
<evidence type="ECO:0000256" key="10">
    <source>
        <dbReference type="ARBA" id="ARBA00023324"/>
    </source>
</evidence>
<evidence type="ECO:0000313" key="17">
    <source>
        <dbReference type="Proteomes" id="UP000199399"/>
    </source>
</evidence>
<evidence type="ECO:0000259" key="15">
    <source>
        <dbReference type="SMART" id="SM01060"/>
    </source>
</evidence>
<dbReference type="GO" id="GO:0020037">
    <property type="term" value="F:heme binding"/>
    <property type="evidence" value="ECO:0007669"/>
    <property type="project" value="InterPro"/>
</dbReference>